<evidence type="ECO:0000313" key="8">
    <source>
        <dbReference type="EMBL" id="KAK7089802.1"/>
    </source>
</evidence>
<dbReference type="GO" id="GO:0005634">
    <property type="term" value="C:nucleus"/>
    <property type="evidence" value="ECO:0007669"/>
    <property type="project" value="UniProtKB-SubCell"/>
</dbReference>
<evidence type="ECO:0000256" key="5">
    <source>
        <dbReference type="ARBA" id="ARBA00023242"/>
    </source>
</evidence>
<dbReference type="PANTHER" id="PTHR14453:SF107">
    <property type="entry name" value="POLY [ADP-RIBOSE] POLYMERASE"/>
    <property type="match status" value="1"/>
</dbReference>
<dbReference type="Pfam" id="PF00644">
    <property type="entry name" value="PARP"/>
    <property type="match status" value="1"/>
</dbReference>
<keyword evidence="4 6" id="KW-0520">NAD</keyword>
<evidence type="ECO:0000313" key="9">
    <source>
        <dbReference type="Proteomes" id="UP001374579"/>
    </source>
</evidence>
<comment type="subcellular location">
    <subcellularLocation>
        <location evidence="1">Nucleus</location>
    </subcellularLocation>
</comment>
<dbReference type="Gene3D" id="3.90.228.10">
    <property type="match status" value="1"/>
</dbReference>
<feature type="domain" description="PARP catalytic" evidence="7">
    <location>
        <begin position="1"/>
        <end position="135"/>
    </location>
</feature>
<evidence type="ECO:0000256" key="4">
    <source>
        <dbReference type="ARBA" id="ARBA00023027"/>
    </source>
</evidence>
<dbReference type="EMBL" id="JBAMIC010000491">
    <property type="protein sequence ID" value="KAK7089802.1"/>
    <property type="molecule type" value="Genomic_DNA"/>
</dbReference>
<proteinExistence type="predicted"/>
<accession>A0AAN9AMU3</accession>
<keyword evidence="9" id="KW-1185">Reference proteome</keyword>
<dbReference type="PANTHER" id="PTHR14453">
    <property type="entry name" value="PARP/ZINC FINGER CCCH TYPE DOMAIN CONTAINING PROTEIN"/>
    <property type="match status" value="1"/>
</dbReference>
<dbReference type="AlphaFoldDB" id="A0AAN9AMU3"/>
<keyword evidence="5" id="KW-0539">Nucleus</keyword>
<name>A0AAN9AMU3_9CAEN</name>
<evidence type="ECO:0000256" key="2">
    <source>
        <dbReference type="ARBA" id="ARBA00022676"/>
    </source>
</evidence>
<keyword evidence="3 6" id="KW-0808">Transferase</keyword>
<dbReference type="InterPro" id="IPR052056">
    <property type="entry name" value="Mono-ARTD/PARP"/>
</dbReference>
<dbReference type="EC" id="2.4.2.-" evidence="6"/>
<dbReference type="InterPro" id="IPR012317">
    <property type="entry name" value="Poly(ADP-ribose)pol_cat_dom"/>
</dbReference>
<keyword evidence="2 6" id="KW-0328">Glycosyltransferase</keyword>
<comment type="caution">
    <text evidence="8">The sequence shown here is derived from an EMBL/GenBank/DDBJ whole genome shotgun (WGS) entry which is preliminary data.</text>
</comment>
<reference evidence="8 9" key="1">
    <citation type="submission" date="2024-02" db="EMBL/GenBank/DDBJ databases">
        <title>Chromosome-scale genome assembly of the rough periwinkle Littorina saxatilis.</title>
        <authorList>
            <person name="De Jode A."/>
            <person name="Faria R."/>
            <person name="Formenti G."/>
            <person name="Sims Y."/>
            <person name="Smith T.P."/>
            <person name="Tracey A."/>
            <person name="Wood J.M.D."/>
            <person name="Zagrodzka Z.B."/>
            <person name="Johannesson K."/>
            <person name="Butlin R.K."/>
            <person name="Leder E.H."/>
        </authorList>
    </citation>
    <scope>NUCLEOTIDE SEQUENCE [LARGE SCALE GENOMIC DNA]</scope>
    <source>
        <strain evidence="8">Snail1</strain>
        <tissue evidence="8">Muscle</tissue>
    </source>
</reference>
<dbReference type="SUPFAM" id="SSF56399">
    <property type="entry name" value="ADP-ribosylation"/>
    <property type="match status" value="1"/>
</dbReference>
<evidence type="ECO:0000256" key="3">
    <source>
        <dbReference type="ARBA" id="ARBA00022679"/>
    </source>
</evidence>
<dbReference type="GO" id="GO:0003714">
    <property type="term" value="F:transcription corepressor activity"/>
    <property type="evidence" value="ECO:0007669"/>
    <property type="project" value="TreeGrafter"/>
</dbReference>
<gene>
    <name evidence="8" type="ORF">V1264_024451</name>
</gene>
<evidence type="ECO:0000256" key="1">
    <source>
        <dbReference type="ARBA" id="ARBA00004123"/>
    </source>
</evidence>
<dbReference type="PROSITE" id="PS51059">
    <property type="entry name" value="PARP_CATALYTIC"/>
    <property type="match status" value="1"/>
</dbReference>
<dbReference type="GO" id="GO:0010629">
    <property type="term" value="P:negative regulation of gene expression"/>
    <property type="evidence" value="ECO:0007669"/>
    <property type="project" value="TreeGrafter"/>
</dbReference>
<dbReference type="GO" id="GO:1990404">
    <property type="term" value="F:NAD+-protein mono-ADP-ribosyltransferase activity"/>
    <property type="evidence" value="ECO:0007669"/>
    <property type="project" value="TreeGrafter"/>
</dbReference>
<protein>
    <recommendedName>
        <fullName evidence="6">Poly [ADP-ribose] polymerase</fullName>
        <shortName evidence="6">PARP</shortName>
        <ecNumber evidence="6">2.4.2.-</ecNumber>
    </recommendedName>
</protein>
<dbReference type="Proteomes" id="UP001374579">
    <property type="component" value="Unassembled WGS sequence"/>
</dbReference>
<evidence type="ECO:0000259" key="7">
    <source>
        <dbReference type="PROSITE" id="PS51059"/>
    </source>
</evidence>
<dbReference type="GO" id="GO:0070212">
    <property type="term" value="P:protein poly-ADP-ribosylation"/>
    <property type="evidence" value="ECO:0007669"/>
    <property type="project" value="TreeGrafter"/>
</dbReference>
<dbReference type="GO" id="GO:0003950">
    <property type="term" value="F:NAD+ poly-ADP-ribosyltransferase activity"/>
    <property type="evidence" value="ECO:0007669"/>
    <property type="project" value="UniProtKB-UniRule"/>
</dbReference>
<evidence type="ECO:0000256" key="6">
    <source>
        <dbReference type="RuleBase" id="RU362114"/>
    </source>
</evidence>
<dbReference type="GO" id="GO:0005737">
    <property type="term" value="C:cytoplasm"/>
    <property type="evidence" value="ECO:0007669"/>
    <property type="project" value="TreeGrafter"/>
</dbReference>
<sequence>MALKAEMRRRVKDCERTTLWHGTKEKSVDGIVRFGFNRSYSGGNKRTAHGQGVYFATEASYSCHNQYAKKDSQGQRRLFLCKALVGKYVKGHKDMRVADHNVFDSAVDDVNNPGIFVIFKDVQAYPEYLIICKDK</sequence>
<organism evidence="8 9">
    <name type="scientific">Littorina saxatilis</name>
    <dbReference type="NCBI Taxonomy" id="31220"/>
    <lineage>
        <taxon>Eukaryota</taxon>
        <taxon>Metazoa</taxon>
        <taxon>Spiralia</taxon>
        <taxon>Lophotrochozoa</taxon>
        <taxon>Mollusca</taxon>
        <taxon>Gastropoda</taxon>
        <taxon>Caenogastropoda</taxon>
        <taxon>Littorinimorpha</taxon>
        <taxon>Littorinoidea</taxon>
        <taxon>Littorinidae</taxon>
        <taxon>Littorina</taxon>
    </lineage>
</organism>